<dbReference type="EMBL" id="CP053921">
    <property type="protein sequence ID" value="QKG69983.1"/>
    <property type="molecule type" value="Genomic_DNA"/>
</dbReference>
<protein>
    <submittedName>
        <fullName evidence="2">SdpI family protein</fullName>
    </submittedName>
</protein>
<keyword evidence="1" id="KW-0812">Transmembrane</keyword>
<dbReference type="RefSeq" id="WP_173211870.1">
    <property type="nucleotide sequence ID" value="NZ_CP053921.1"/>
</dbReference>
<dbReference type="Proteomes" id="UP000504693">
    <property type="component" value="Chromosome"/>
</dbReference>
<evidence type="ECO:0000313" key="2">
    <source>
        <dbReference type="EMBL" id="QKG69983.1"/>
    </source>
</evidence>
<feature type="transmembrane region" description="Helical" evidence="1">
    <location>
        <begin position="186"/>
        <end position="204"/>
    </location>
</feature>
<feature type="transmembrane region" description="Helical" evidence="1">
    <location>
        <begin position="122"/>
        <end position="141"/>
    </location>
</feature>
<dbReference type="AlphaFoldDB" id="A0A7D4B627"/>
<keyword evidence="1" id="KW-1133">Transmembrane helix</keyword>
<dbReference type="KEGG" id="emv:HQR01_00565"/>
<organism evidence="2 3">
    <name type="scientific">Erythrobacter mangrovi</name>
    <dbReference type="NCBI Taxonomy" id="2739433"/>
    <lineage>
        <taxon>Bacteria</taxon>
        <taxon>Pseudomonadati</taxon>
        <taxon>Pseudomonadota</taxon>
        <taxon>Alphaproteobacteria</taxon>
        <taxon>Sphingomonadales</taxon>
        <taxon>Erythrobacteraceae</taxon>
        <taxon>Erythrobacter/Porphyrobacter group</taxon>
        <taxon>Erythrobacter</taxon>
    </lineage>
</organism>
<proteinExistence type="predicted"/>
<dbReference type="Pfam" id="PF13630">
    <property type="entry name" value="SdpI"/>
    <property type="match status" value="1"/>
</dbReference>
<feature type="transmembrane region" description="Helical" evidence="1">
    <location>
        <begin position="7"/>
        <end position="26"/>
    </location>
</feature>
<feature type="transmembrane region" description="Helical" evidence="1">
    <location>
        <begin position="82"/>
        <end position="102"/>
    </location>
</feature>
<accession>A0A7D4B627</accession>
<keyword evidence="3" id="KW-1185">Reference proteome</keyword>
<dbReference type="InterPro" id="IPR025962">
    <property type="entry name" value="SdpI/YhfL"/>
</dbReference>
<name>A0A7D4B627_9SPHN</name>
<reference evidence="2 3" key="1">
    <citation type="submission" date="2020-05" db="EMBL/GenBank/DDBJ databases">
        <title>Erythrobacter mangrovi sp. nov., isolated from rhizosphere soil of mangrove plant (Kandelia candel).</title>
        <authorList>
            <person name="Ye Y.H."/>
        </authorList>
    </citation>
    <scope>NUCLEOTIDE SEQUENCE [LARGE SCALE GENOMIC DNA]</scope>
    <source>
        <strain evidence="2 3">EB310</strain>
    </source>
</reference>
<sequence length="210" mass="22651">MRHTFKIGCALLGVAVLLGFWFQYLGLEQIRFAERLRIPPALWPFAIPGFGAIVTAAMFAARPRGILQLWSRTALHKGDVRLAITVLFGPALALVLQIYVGLMGTGVSTVASATTSFAAFQMLFFLAIGNYTTTIAPGASFGFRTPWTLADERIWAKTHRFVGFGFCLVSAAGLAALLILPASAVITMHIVLLLLINGVAAFYSRSLSSQ</sequence>
<keyword evidence="1" id="KW-0472">Membrane</keyword>
<evidence type="ECO:0000313" key="3">
    <source>
        <dbReference type="Proteomes" id="UP000504693"/>
    </source>
</evidence>
<gene>
    <name evidence="2" type="ORF">HQR01_00565</name>
</gene>
<feature type="transmembrane region" description="Helical" evidence="1">
    <location>
        <begin position="41"/>
        <end position="61"/>
    </location>
</feature>
<evidence type="ECO:0000256" key="1">
    <source>
        <dbReference type="SAM" id="Phobius"/>
    </source>
</evidence>
<feature type="transmembrane region" description="Helical" evidence="1">
    <location>
        <begin position="161"/>
        <end position="180"/>
    </location>
</feature>